<name>A0A1A8TF03_9GAMM</name>
<evidence type="ECO:0000313" key="4">
    <source>
        <dbReference type="Proteomes" id="UP000092544"/>
    </source>
</evidence>
<gene>
    <name evidence="3" type="ORF">MSP8886_01813</name>
</gene>
<proteinExistence type="predicted"/>
<accession>A0A1A8TF03</accession>
<dbReference type="EMBL" id="FLOB01000003">
    <property type="protein sequence ID" value="SBS30436.1"/>
    <property type="molecule type" value="Genomic_DNA"/>
</dbReference>
<evidence type="ECO:0000259" key="2">
    <source>
        <dbReference type="PROSITE" id="PS50835"/>
    </source>
</evidence>
<evidence type="ECO:0000313" key="3">
    <source>
        <dbReference type="EMBL" id="SBS30436.1"/>
    </source>
</evidence>
<reference evidence="3 4" key="1">
    <citation type="submission" date="2016-06" db="EMBL/GenBank/DDBJ databases">
        <authorList>
            <person name="Kjaerup R.B."/>
            <person name="Dalgaard T.S."/>
            <person name="Juul-Madsen H.R."/>
        </authorList>
    </citation>
    <scope>NUCLEOTIDE SEQUENCE [LARGE SCALE GENOMIC DNA]</scope>
    <source>
        <strain evidence="3 4">CECT 8886</strain>
    </source>
</reference>
<sequence length="277" mass="29553">MDYPKRDDLPNGRFTDGDPAHNILASRDSAEQMNAVYDELRALIMAGGIAPDSEDLKQVSKSVGHQLRSKGLFDVSGSKNEIVLTTPAGKQPVTALNDYDEFSFIVTATNTDVITVVIDELVPRSISNVMAGKLIAGNIATIRHISGVFYLIKQADPQSTNVVGGFVGSDVVEYGENAAGAYIKLAGGLVLMFSVGFASGIANSITSGVLYGSDLFTYTYPYQCNTPPYVSITSIDNGNNSFVSHGSPTKSYITCRVFSGNNSNAFSLSAFAIGWWS</sequence>
<dbReference type="PROSITE" id="PS50835">
    <property type="entry name" value="IG_LIKE"/>
    <property type="match status" value="1"/>
</dbReference>
<organism evidence="3 4">
    <name type="scientific">Marinomonas spartinae</name>
    <dbReference type="NCBI Taxonomy" id="1792290"/>
    <lineage>
        <taxon>Bacteria</taxon>
        <taxon>Pseudomonadati</taxon>
        <taxon>Pseudomonadota</taxon>
        <taxon>Gammaproteobacteria</taxon>
        <taxon>Oceanospirillales</taxon>
        <taxon>Oceanospirillaceae</taxon>
        <taxon>Marinomonas</taxon>
    </lineage>
</organism>
<dbReference type="Proteomes" id="UP000092544">
    <property type="component" value="Unassembled WGS sequence"/>
</dbReference>
<dbReference type="AlphaFoldDB" id="A0A1A8TF03"/>
<dbReference type="RefSeq" id="WP_067015233.1">
    <property type="nucleotide sequence ID" value="NZ_FLOB01000003.1"/>
</dbReference>
<feature type="compositionally biased region" description="Basic and acidic residues" evidence="1">
    <location>
        <begin position="1"/>
        <end position="19"/>
    </location>
</feature>
<protein>
    <recommendedName>
        <fullName evidence="2">Ig-like domain-containing protein</fullName>
    </recommendedName>
</protein>
<evidence type="ECO:0000256" key="1">
    <source>
        <dbReference type="SAM" id="MobiDB-lite"/>
    </source>
</evidence>
<dbReference type="InterPro" id="IPR007110">
    <property type="entry name" value="Ig-like_dom"/>
</dbReference>
<keyword evidence="4" id="KW-1185">Reference proteome</keyword>
<feature type="domain" description="Ig-like" evidence="2">
    <location>
        <begin position="228"/>
        <end position="277"/>
    </location>
</feature>
<dbReference type="STRING" id="1792290.MSP8886_01813"/>
<feature type="region of interest" description="Disordered" evidence="1">
    <location>
        <begin position="1"/>
        <end position="22"/>
    </location>
</feature>